<dbReference type="AlphaFoldDB" id="A0A7W5AWF6"/>
<feature type="transmembrane region" description="Helical" evidence="5">
    <location>
        <begin position="47"/>
        <end position="65"/>
    </location>
</feature>
<gene>
    <name evidence="7" type="ORF">FHS18_001990</name>
</gene>
<evidence type="ECO:0000256" key="1">
    <source>
        <dbReference type="ARBA" id="ARBA00004141"/>
    </source>
</evidence>
<evidence type="ECO:0000256" key="3">
    <source>
        <dbReference type="ARBA" id="ARBA00022989"/>
    </source>
</evidence>
<keyword evidence="8" id="KW-1185">Reference proteome</keyword>
<keyword evidence="4 5" id="KW-0472">Membrane</keyword>
<dbReference type="InterPro" id="IPR026841">
    <property type="entry name" value="Aur1/Ipt1"/>
</dbReference>
<dbReference type="Pfam" id="PF14378">
    <property type="entry name" value="PAP2_3"/>
    <property type="match status" value="1"/>
</dbReference>
<dbReference type="CDD" id="cd03386">
    <property type="entry name" value="PAP2_Aur1_like"/>
    <property type="match status" value="1"/>
</dbReference>
<feature type="transmembrane region" description="Helical" evidence="5">
    <location>
        <begin position="216"/>
        <end position="240"/>
    </location>
</feature>
<feature type="transmembrane region" description="Helical" evidence="5">
    <location>
        <begin position="101"/>
        <end position="127"/>
    </location>
</feature>
<comment type="subcellular location">
    <subcellularLocation>
        <location evidence="1">Membrane</location>
        <topology evidence="1">Multi-pass membrane protein</topology>
    </subcellularLocation>
</comment>
<dbReference type="Proteomes" id="UP000570361">
    <property type="component" value="Unassembled WGS sequence"/>
</dbReference>
<protein>
    <submittedName>
        <fullName evidence="7">Membrane-associated phospholipid phosphatase</fullName>
    </submittedName>
</protein>
<proteinExistence type="predicted"/>
<evidence type="ECO:0000256" key="5">
    <source>
        <dbReference type="SAM" id="Phobius"/>
    </source>
</evidence>
<dbReference type="EMBL" id="JACHXK010000003">
    <property type="protein sequence ID" value="MBB3109927.1"/>
    <property type="molecule type" value="Genomic_DNA"/>
</dbReference>
<keyword evidence="3 5" id="KW-1133">Transmembrane helix</keyword>
<dbReference type="PANTHER" id="PTHR31310">
    <property type="match status" value="1"/>
</dbReference>
<reference evidence="7 8" key="1">
    <citation type="submission" date="2020-08" db="EMBL/GenBank/DDBJ databases">
        <title>Genomic Encyclopedia of Type Strains, Phase III (KMG-III): the genomes of soil and plant-associated and newly described type strains.</title>
        <authorList>
            <person name="Whitman W."/>
        </authorList>
    </citation>
    <scope>NUCLEOTIDE SEQUENCE [LARGE SCALE GENOMIC DNA]</scope>
    <source>
        <strain evidence="7 8">CECT 5862</strain>
    </source>
</reference>
<feature type="transmembrane region" description="Helical" evidence="5">
    <location>
        <begin position="6"/>
        <end position="26"/>
    </location>
</feature>
<feature type="domain" description="Inositolphosphotransferase Aur1/Ipt1" evidence="6">
    <location>
        <begin position="90"/>
        <end position="252"/>
    </location>
</feature>
<dbReference type="InterPro" id="IPR036938">
    <property type="entry name" value="PAP2/HPO_sf"/>
</dbReference>
<organism evidence="7 8">
    <name type="scientific">Paenibacillus phyllosphaerae</name>
    <dbReference type="NCBI Taxonomy" id="274593"/>
    <lineage>
        <taxon>Bacteria</taxon>
        <taxon>Bacillati</taxon>
        <taxon>Bacillota</taxon>
        <taxon>Bacilli</taxon>
        <taxon>Bacillales</taxon>
        <taxon>Paenibacillaceae</taxon>
        <taxon>Paenibacillus</taxon>
    </lineage>
</organism>
<keyword evidence="2 5" id="KW-0812">Transmembrane</keyword>
<dbReference type="SUPFAM" id="SSF48317">
    <property type="entry name" value="Acid phosphatase/Vanadium-dependent haloperoxidase"/>
    <property type="match status" value="1"/>
</dbReference>
<sequence>MVLFDNMTTVAIYTTLTVIVLLWYGARTNPFRIGGLFVKELTTSRSFLLHFAGLLAILFCNKIELKIENAYIDNSVNFAGLFQSIEGNFVSNLQHTFENPILTTVLSFIYVVVFQSLMITSIGIYTYQDKTKRMFYAICYAIMINYFIAIPFFLFFPVDEVWYHDPTVRFLMLDVFPNFETEYRALSGLNNCFPSLHTSISVTIAVLAIRSGNKRWAWFCSIICLCVLFSIFYLGIHWLIDMCGGLVLGLFASTVGLKLSSTTIRFRTKRRAIVATSPSSRSLVHEEAN</sequence>
<dbReference type="PANTHER" id="PTHR31310:SF7">
    <property type="entry name" value="PA-PHOSPHATASE RELATED-FAMILY PROTEIN DDB_G0268928"/>
    <property type="match status" value="1"/>
</dbReference>
<evidence type="ECO:0000256" key="4">
    <source>
        <dbReference type="ARBA" id="ARBA00023136"/>
    </source>
</evidence>
<feature type="transmembrane region" description="Helical" evidence="5">
    <location>
        <begin position="246"/>
        <end position="264"/>
    </location>
</feature>
<evidence type="ECO:0000313" key="7">
    <source>
        <dbReference type="EMBL" id="MBB3109927.1"/>
    </source>
</evidence>
<evidence type="ECO:0000313" key="8">
    <source>
        <dbReference type="Proteomes" id="UP000570361"/>
    </source>
</evidence>
<comment type="caution">
    <text evidence="7">The sequence shown here is derived from an EMBL/GenBank/DDBJ whole genome shotgun (WGS) entry which is preliminary data.</text>
</comment>
<feature type="transmembrane region" description="Helical" evidence="5">
    <location>
        <begin position="134"/>
        <end position="156"/>
    </location>
</feature>
<feature type="transmembrane region" description="Helical" evidence="5">
    <location>
        <begin position="188"/>
        <end position="209"/>
    </location>
</feature>
<dbReference type="InterPro" id="IPR052185">
    <property type="entry name" value="IPC_Synthase-Related"/>
</dbReference>
<dbReference type="Gene3D" id="1.20.144.10">
    <property type="entry name" value="Phosphatidic acid phosphatase type 2/haloperoxidase"/>
    <property type="match status" value="1"/>
</dbReference>
<accession>A0A7W5AWF6</accession>
<name>A0A7W5AWF6_9BACL</name>
<dbReference type="RefSeq" id="WP_183599458.1">
    <property type="nucleotide sequence ID" value="NZ_JACHXK010000003.1"/>
</dbReference>
<evidence type="ECO:0000256" key="2">
    <source>
        <dbReference type="ARBA" id="ARBA00022692"/>
    </source>
</evidence>
<dbReference type="GO" id="GO:0016020">
    <property type="term" value="C:membrane"/>
    <property type="evidence" value="ECO:0007669"/>
    <property type="project" value="UniProtKB-SubCell"/>
</dbReference>
<evidence type="ECO:0000259" key="6">
    <source>
        <dbReference type="Pfam" id="PF14378"/>
    </source>
</evidence>